<feature type="domain" description="YknX-like C-terminal permuted SH3-like" evidence="1">
    <location>
        <begin position="346"/>
        <end position="413"/>
    </location>
</feature>
<proteinExistence type="predicted"/>
<protein>
    <submittedName>
        <fullName evidence="2">HlyD family secretion protein</fullName>
    </submittedName>
</protein>
<dbReference type="RefSeq" id="WP_184434077.1">
    <property type="nucleotide sequence ID" value="NZ_JACIGI010000011.1"/>
</dbReference>
<gene>
    <name evidence="2" type="ORF">GGD88_001688</name>
</gene>
<sequence>MARKRSRHLLTVAAVGLVAAGLAVAFWPRALRVDIGTVTVEPMVVTIDEEGRTRVHDAYVVSTPVAGRLLRVEVEPGDRVARGETVVAQMLPSNPSALDVRTREQARAAVTAAEAAVRLAQAELNRAVADKDLADTELARTRRLQASGTVSQAVLDRALRTARATDAALATAEAAIAMRQAELETARAQLIEFDTGGHAPALAPAGGPPGAAAAGRAPIPVRAPTDGQVLRVIQQSETTLAAGTPILEIGNIDHDLEVLVELLSTDAVQVAPGDRVMIEAWGGPGTLDAVVERVDPWGFTKYSALGVEEQRVNTVIRFSGPRTDQARLGHGYRVEARIVVWEDAAALVVPASALFRDGERWAVFMVADGRARLRAVEVGRNNGVQAQVLDGLADGDRVILYPAAGLADGLAVAQRAVE</sequence>
<dbReference type="Proteomes" id="UP000555728">
    <property type="component" value="Unassembled WGS sequence"/>
</dbReference>
<reference evidence="2 3" key="1">
    <citation type="submission" date="2020-08" db="EMBL/GenBank/DDBJ databases">
        <title>Genome sequencing of Purple Non-Sulfur Bacteria from various extreme environments.</title>
        <authorList>
            <person name="Mayer M."/>
        </authorList>
    </citation>
    <scope>NUCLEOTIDE SEQUENCE [LARGE SCALE GENOMIC DNA]</scope>
    <source>
        <strain evidence="2 3">JA135</strain>
    </source>
</reference>
<dbReference type="EMBL" id="JACIGI010000011">
    <property type="protein sequence ID" value="MBB4285965.1"/>
    <property type="molecule type" value="Genomic_DNA"/>
</dbReference>
<evidence type="ECO:0000259" key="1">
    <source>
        <dbReference type="Pfam" id="PF25989"/>
    </source>
</evidence>
<dbReference type="AlphaFoldDB" id="A0A7W6RZ84"/>
<dbReference type="PANTHER" id="PTHR30469">
    <property type="entry name" value="MULTIDRUG RESISTANCE PROTEIN MDTA"/>
    <property type="match status" value="1"/>
</dbReference>
<dbReference type="Gene3D" id="1.10.287.470">
    <property type="entry name" value="Helix hairpin bin"/>
    <property type="match status" value="1"/>
</dbReference>
<organism evidence="2 3">
    <name type="scientific">Roseospira goensis</name>
    <dbReference type="NCBI Taxonomy" id="391922"/>
    <lineage>
        <taxon>Bacteria</taxon>
        <taxon>Pseudomonadati</taxon>
        <taxon>Pseudomonadota</taxon>
        <taxon>Alphaproteobacteria</taxon>
        <taxon>Rhodospirillales</taxon>
        <taxon>Rhodospirillaceae</taxon>
        <taxon>Roseospira</taxon>
    </lineage>
</organism>
<accession>A0A7W6RZ84</accession>
<name>A0A7W6RZ84_9PROT</name>
<evidence type="ECO:0000313" key="3">
    <source>
        <dbReference type="Proteomes" id="UP000555728"/>
    </source>
</evidence>
<dbReference type="PANTHER" id="PTHR30469:SF15">
    <property type="entry name" value="HLYD FAMILY OF SECRETION PROTEINS"/>
    <property type="match status" value="1"/>
</dbReference>
<dbReference type="Pfam" id="PF25989">
    <property type="entry name" value="YknX_C"/>
    <property type="match status" value="1"/>
</dbReference>
<dbReference type="GO" id="GO:1990281">
    <property type="term" value="C:efflux pump complex"/>
    <property type="evidence" value="ECO:0007669"/>
    <property type="project" value="TreeGrafter"/>
</dbReference>
<dbReference type="Gene3D" id="2.40.420.20">
    <property type="match status" value="1"/>
</dbReference>
<dbReference type="Gene3D" id="2.40.50.100">
    <property type="match status" value="1"/>
</dbReference>
<comment type="caution">
    <text evidence="2">The sequence shown here is derived from an EMBL/GenBank/DDBJ whole genome shotgun (WGS) entry which is preliminary data.</text>
</comment>
<keyword evidence="3" id="KW-1185">Reference proteome</keyword>
<dbReference type="InterPro" id="IPR058637">
    <property type="entry name" value="YknX-like_C"/>
</dbReference>
<evidence type="ECO:0000313" key="2">
    <source>
        <dbReference type="EMBL" id="MBB4285965.1"/>
    </source>
</evidence>
<dbReference type="GO" id="GO:0015562">
    <property type="term" value="F:efflux transmembrane transporter activity"/>
    <property type="evidence" value="ECO:0007669"/>
    <property type="project" value="TreeGrafter"/>
</dbReference>